<feature type="domain" description="DUF3492" evidence="2">
    <location>
        <begin position="1"/>
        <end position="258"/>
    </location>
</feature>
<keyword evidence="4" id="KW-1185">Reference proteome</keyword>
<name>A0A315ZXG6_9FIRM</name>
<dbReference type="EMBL" id="UHJJ01000005">
    <property type="protein sequence ID" value="SUQ14104.1"/>
    <property type="molecule type" value="Genomic_DNA"/>
</dbReference>
<dbReference type="Gene3D" id="3.40.50.2000">
    <property type="entry name" value="Glycogen Phosphorylase B"/>
    <property type="match status" value="2"/>
</dbReference>
<keyword evidence="3" id="KW-0808">Transferase</keyword>
<dbReference type="Pfam" id="PF11997">
    <property type="entry name" value="DUF3492"/>
    <property type="match status" value="1"/>
</dbReference>
<gene>
    <name evidence="3" type="ORF">SAMN05216529_10578</name>
</gene>
<dbReference type="AlphaFoldDB" id="A0A315ZXG6"/>
<dbReference type="InterPro" id="IPR047691">
    <property type="entry name" value="PelF-like"/>
</dbReference>
<dbReference type="InterPro" id="IPR001296">
    <property type="entry name" value="Glyco_trans_1"/>
</dbReference>
<dbReference type="SUPFAM" id="SSF53756">
    <property type="entry name" value="UDP-Glycosyltransferase/glycogen phosphorylase"/>
    <property type="match status" value="1"/>
</dbReference>
<dbReference type="PANTHER" id="PTHR12526:SF608">
    <property type="entry name" value="PELF"/>
    <property type="match status" value="1"/>
</dbReference>
<evidence type="ECO:0000313" key="4">
    <source>
        <dbReference type="Proteomes" id="UP000254051"/>
    </source>
</evidence>
<dbReference type="Pfam" id="PF00534">
    <property type="entry name" value="Glycos_transf_1"/>
    <property type="match status" value="1"/>
</dbReference>
<organism evidence="3 4">
    <name type="scientific">Faecalicatena contorta</name>
    <dbReference type="NCBI Taxonomy" id="39482"/>
    <lineage>
        <taxon>Bacteria</taxon>
        <taxon>Bacillati</taxon>
        <taxon>Bacillota</taxon>
        <taxon>Clostridia</taxon>
        <taxon>Lachnospirales</taxon>
        <taxon>Lachnospiraceae</taxon>
        <taxon>Faecalicatena</taxon>
    </lineage>
</organism>
<sequence>MKICLICEGSYPYVSGGVSSWVQMICKEFKDIEFRIWAIATTREEMSEYKYQLSANIKEVKTIYLGDDTFQGSYKKVKLPPQEKEILKNLITGTVDQINWKHTLEFIKAYRKKLIPILMSEDFHNICLEEYERKDSKKVFSQYLWSFRSMYFPLMDILSGDIIKADIYHAVSTGYAGILGSAASYITGKPFILSEHGIYTREREEDIIRSNWVEGDFKELWIEFFKKLSLISYHQAQCVTSLFDVNKTLQVELGCPEEKIRIIPNGVDPDGFGNLKSNHHFNENEFNIAAVLRVVPIKDIKTMILSFDNIREQVPEARLYIMGSYDENKEYYEECRQLIEHLNIQGITFLGQVNVKEYLAEADILLLTSISEGQPLAVLEGMAAGIPYVCTNVGNCRGLLEGEDDDDFGRAGIVVPIMDCDAIADAVVYCYNHPEARRRMGKAGKERINTYYRKVDFLKEYRELYEEMGGEP</sequence>
<reference evidence="4" key="1">
    <citation type="submission" date="2017-07" db="EMBL/GenBank/DDBJ databases">
        <authorList>
            <person name="Varghese N."/>
            <person name="Submissions S."/>
        </authorList>
    </citation>
    <scope>NUCLEOTIDE SEQUENCE [LARGE SCALE GENOMIC DNA]</scope>
    <source>
        <strain evidence="4">NLAE-zl-C134</strain>
    </source>
</reference>
<feature type="domain" description="Glycosyl transferase family 1" evidence="1">
    <location>
        <begin position="276"/>
        <end position="447"/>
    </location>
</feature>
<dbReference type="NCBIfam" id="NF038011">
    <property type="entry name" value="PelF"/>
    <property type="match status" value="1"/>
</dbReference>
<evidence type="ECO:0000259" key="1">
    <source>
        <dbReference type="Pfam" id="PF00534"/>
    </source>
</evidence>
<evidence type="ECO:0000259" key="2">
    <source>
        <dbReference type="Pfam" id="PF11997"/>
    </source>
</evidence>
<dbReference type="RefSeq" id="WP_109710688.1">
    <property type="nucleotide sequence ID" value="NZ_QGDS01000005.1"/>
</dbReference>
<dbReference type="InterPro" id="IPR022622">
    <property type="entry name" value="DUF3492"/>
</dbReference>
<accession>A0A315ZXG6</accession>
<dbReference type="Proteomes" id="UP000254051">
    <property type="component" value="Unassembled WGS sequence"/>
</dbReference>
<dbReference type="PANTHER" id="PTHR12526">
    <property type="entry name" value="GLYCOSYLTRANSFERASE"/>
    <property type="match status" value="1"/>
</dbReference>
<proteinExistence type="predicted"/>
<evidence type="ECO:0000313" key="3">
    <source>
        <dbReference type="EMBL" id="SUQ14104.1"/>
    </source>
</evidence>
<dbReference type="GO" id="GO:0016757">
    <property type="term" value="F:glycosyltransferase activity"/>
    <property type="evidence" value="ECO:0007669"/>
    <property type="project" value="InterPro"/>
</dbReference>
<dbReference type="OrthoDB" id="9772485at2"/>
<protein>
    <submittedName>
        <fullName evidence="3">Glycosyltransferase involved in cell wall bisynthesis</fullName>
    </submittedName>
</protein>